<dbReference type="Pfam" id="PF13240">
    <property type="entry name" value="Zn_Ribbon_1"/>
    <property type="match status" value="1"/>
</dbReference>
<keyword evidence="1" id="KW-1133">Transmembrane helix</keyword>
<gene>
    <name evidence="3" type="ORF">BRUM_1473</name>
</gene>
<sequence length="298" mass="31015">MKYCTQCGNQAADNAKFCESCGTPFAAVQSASAAPSGNLPPMPSNRSAVPLPQPSGNVAPPVSAAPIQPPMPIPAAAGQPMGPAKKKKVIIAVVAVVVVLALAFVGIGVMTARANSMKLAGSSFFAKVDDKDEEITVSVGQDNTVTLSARDTYYDETTKIVGTLGKGSIDGDSVSYPVANLKIYRDGKDVSWSDLFSMSESEAKKTQSMTSVMLTAPKNAAKGNMVGTWGVSLNVGVFSYKIEAVAYQGGSWSGKMSGAGMDAETFGGTWASQGDGSYHIHETQTYDSEFDVTLPSAR</sequence>
<evidence type="ECO:0000256" key="1">
    <source>
        <dbReference type="SAM" id="Phobius"/>
    </source>
</evidence>
<evidence type="ECO:0000313" key="4">
    <source>
        <dbReference type="Proteomes" id="UP000029078"/>
    </source>
</evidence>
<dbReference type="eggNOG" id="ENOG5032BHI">
    <property type="taxonomic scope" value="Bacteria"/>
</dbReference>
<reference evidence="3 4" key="1">
    <citation type="submission" date="2014-03" db="EMBL/GenBank/DDBJ databases">
        <title>Genomics of Bifidobacteria.</title>
        <authorList>
            <person name="Ventura M."/>
            <person name="Milani C."/>
            <person name="Lugli G.A."/>
        </authorList>
    </citation>
    <scope>NUCLEOTIDE SEQUENCE [LARGE SCALE GENOMIC DNA]</scope>
    <source>
        <strain evidence="3 4">LMG 21811</strain>
    </source>
</reference>
<comment type="caution">
    <text evidence="3">The sequence shown here is derived from an EMBL/GenBank/DDBJ whole genome shotgun (WGS) entry which is preliminary data.</text>
</comment>
<evidence type="ECO:0000259" key="2">
    <source>
        <dbReference type="Pfam" id="PF13240"/>
    </source>
</evidence>
<feature type="domain" description="Zinc-ribbon" evidence="2">
    <location>
        <begin position="3"/>
        <end position="24"/>
    </location>
</feature>
<protein>
    <recommendedName>
        <fullName evidence="2">Zinc-ribbon domain-containing protein</fullName>
    </recommendedName>
</protein>
<organism evidence="3 4">
    <name type="scientific">Bifidobacterium ruminantium</name>
    <dbReference type="NCBI Taxonomy" id="78346"/>
    <lineage>
        <taxon>Bacteria</taxon>
        <taxon>Bacillati</taxon>
        <taxon>Actinomycetota</taxon>
        <taxon>Actinomycetes</taxon>
        <taxon>Bifidobacteriales</taxon>
        <taxon>Bifidobacteriaceae</taxon>
        <taxon>Bifidobacterium</taxon>
    </lineage>
</organism>
<dbReference type="InterPro" id="IPR026870">
    <property type="entry name" value="Zinc_ribbon_dom"/>
</dbReference>
<name>A0A087CRY4_BIFRU</name>
<feature type="transmembrane region" description="Helical" evidence="1">
    <location>
        <begin position="89"/>
        <end position="110"/>
    </location>
</feature>
<dbReference type="EMBL" id="JGZL01000015">
    <property type="protein sequence ID" value="KFI86034.1"/>
    <property type="molecule type" value="Genomic_DNA"/>
</dbReference>
<dbReference type="AlphaFoldDB" id="A0A087CRY4"/>
<keyword evidence="1" id="KW-0472">Membrane</keyword>
<proteinExistence type="predicted"/>
<accession>A0A087CRY4</accession>
<keyword evidence="1" id="KW-0812">Transmembrane</keyword>
<dbReference type="Proteomes" id="UP000029078">
    <property type="component" value="Unassembled WGS sequence"/>
</dbReference>
<keyword evidence="4" id="KW-1185">Reference proteome</keyword>
<evidence type="ECO:0000313" key="3">
    <source>
        <dbReference type="EMBL" id="KFI86034.1"/>
    </source>
</evidence>
<dbReference type="STRING" id="78346.BRUM_1473"/>